<proteinExistence type="predicted"/>
<dbReference type="PANTHER" id="PTHR46825">
    <property type="entry name" value="D-ALANYL-D-ALANINE-CARBOXYPEPTIDASE/ENDOPEPTIDASE AMPH"/>
    <property type="match status" value="1"/>
</dbReference>
<dbReference type="SUPFAM" id="SSF56601">
    <property type="entry name" value="beta-lactamase/transpeptidase-like"/>
    <property type="match status" value="1"/>
</dbReference>
<evidence type="ECO:0000256" key="1">
    <source>
        <dbReference type="SAM" id="SignalP"/>
    </source>
</evidence>
<dbReference type="InterPro" id="IPR050491">
    <property type="entry name" value="AmpC-like"/>
</dbReference>
<dbReference type="AlphaFoldDB" id="A0A7W6A4N2"/>
<dbReference type="EMBL" id="JACIDA010000003">
    <property type="protein sequence ID" value="MBB3873273.1"/>
    <property type="molecule type" value="Genomic_DNA"/>
</dbReference>
<keyword evidence="1" id="KW-0732">Signal</keyword>
<organism evidence="3 4">
    <name type="scientific">Brevundimonas mediterranea</name>
    <dbReference type="NCBI Taxonomy" id="74329"/>
    <lineage>
        <taxon>Bacteria</taxon>
        <taxon>Pseudomonadati</taxon>
        <taxon>Pseudomonadota</taxon>
        <taxon>Alphaproteobacteria</taxon>
        <taxon>Caulobacterales</taxon>
        <taxon>Caulobacteraceae</taxon>
        <taxon>Brevundimonas</taxon>
    </lineage>
</organism>
<gene>
    <name evidence="3" type="ORF">GGR11_002835</name>
</gene>
<sequence length="495" mass="53291">MRLIELSVVIGVLCAAPVTAAALAPPQASESPVAALAPSARRAIDDYVEREMRRQRIPGVAVGVYSHGRPLYLKGYGFADLEWGAPAGPDTVMQTGSLAKQFVATAILKLAEDGKLKLDDPVSLYFPEAPPGWAGVRIEHLLSHTSGIGAYDSPELTGPGGAFDYRRDFTEDALAAAIAALPVAFKAGEDWSYNNANYVLLGILIHRITGQVYGDYLQEAFFKPLGMTRTRVISDTDIIPKRASGYEIQGGVLRNQAWVSPTFNATADGTIYTTIEDMGRWERALDAGSLLSPRSMQRLWTPVLLADGKPNPQGYGLGWRINTFKGHRRISHNGAWQGFTSTMVRFPDDSLTLVVFANLDSGNARPDLIARVVAGLVDSDLMPAPTPVLEDDPERVLRLRRFLEKAARGDDLTDDFAVGAGYTPDSALGRDVAAALPKGWTAAPMSLVSKIDRPDGSGRYSYRIGPDGDSRLLTAALAPSGRIAGFGIAPDPDNR</sequence>
<reference evidence="3 4" key="1">
    <citation type="submission" date="2020-08" db="EMBL/GenBank/DDBJ databases">
        <title>Genomic Encyclopedia of Type Strains, Phase IV (KMG-IV): sequencing the most valuable type-strain genomes for metagenomic binning, comparative biology and taxonomic classification.</title>
        <authorList>
            <person name="Goeker M."/>
        </authorList>
    </citation>
    <scope>NUCLEOTIDE SEQUENCE [LARGE SCALE GENOMIC DNA]</scope>
    <source>
        <strain evidence="3 4">DSM 14878</strain>
    </source>
</reference>
<dbReference type="RefSeq" id="WP_183197964.1">
    <property type="nucleotide sequence ID" value="NZ_JACIDA010000003.1"/>
</dbReference>
<name>A0A7W6A4N2_9CAUL</name>
<dbReference type="InterPro" id="IPR001466">
    <property type="entry name" value="Beta-lactam-related"/>
</dbReference>
<feature type="domain" description="Beta-lactamase-related" evidence="2">
    <location>
        <begin position="44"/>
        <end position="372"/>
    </location>
</feature>
<evidence type="ECO:0000313" key="4">
    <source>
        <dbReference type="Proteomes" id="UP000532936"/>
    </source>
</evidence>
<feature type="signal peptide" evidence="1">
    <location>
        <begin position="1"/>
        <end position="20"/>
    </location>
</feature>
<comment type="caution">
    <text evidence="3">The sequence shown here is derived from an EMBL/GenBank/DDBJ whole genome shotgun (WGS) entry which is preliminary data.</text>
</comment>
<dbReference type="Proteomes" id="UP000532936">
    <property type="component" value="Unassembled WGS sequence"/>
</dbReference>
<evidence type="ECO:0000313" key="3">
    <source>
        <dbReference type="EMBL" id="MBB3873273.1"/>
    </source>
</evidence>
<dbReference type="Pfam" id="PF00144">
    <property type="entry name" value="Beta-lactamase"/>
    <property type="match status" value="1"/>
</dbReference>
<accession>A0A7W6A4N2</accession>
<dbReference type="Gene3D" id="3.40.710.10">
    <property type="entry name" value="DD-peptidase/beta-lactamase superfamily"/>
    <property type="match status" value="1"/>
</dbReference>
<protein>
    <submittedName>
        <fullName evidence="3">CubicO group peptidase (Beta-lactamase class C family)</fullName>
    </submittedName>
</protein>
<evidence type="ECO:0000259" key="2">
    <source>
        <dbReference type="Pfam" id="PF00144"/>
    </source>
</evidence>
<dbReference type="InterPro" id="IPR012338">
    <property type="entry name" value="Beta-lactam/transpept-like"/>
</dbReference>
<feature type="chain" id="PRO_5030610985" evidence="1">
    <location>
        <begin position="21"/>
        <end position="495"/>
    </location>
</feature>
<dbReference type="PANTHER" id="PTHR46825:SF9">
    <property type="entry name" value="BETA-LACTAMASE-RELATED DOMAIN-CONTAINING PROTEIN"/>
    <property type="match status" value="1"/>
</dbReference>